<dbReference type="PANTHER" id="PTHR35004">
    <property type="entry name" value="TRANSPOSASE RV3428C-RELATED"/>
    <property type="match status" value="1"/>
</dbReference>
<dbReference type="InterPro" id="IPR012337">
    <property type="entry name" value="RNaseH-like_sf"/>
</dbReference>
<dbReference type="AlphaFoldDB" id="A0AA97F670"/>
<dbReference type="InterPro" id="IPR036397">
    <property type="entry name" value="RNaseH_sf"/>
</dbReference>
<evidence type="ECO:0000313" key="2">
    <source>
        <dbReference type="EMBL" id="WOE74033.1"/>
    </source>
</evidence>
<dbReference type="InterPro" id="IPR047797">
    <property type="entry name" value="ISNCY_transpos"/>
</dbReference>
<dbReference type="InterPro" id="IPR001584">
    <property type="entry name" value="Integrase_cat-core"/>
</dbReference>
<sequence>MPGDIEANQEDFVNVEEDYRVAAIEAYLAKQIRIMDLMATLGKSRSHVWRMISRYKSDGVKGLQSKKTGGNNRIDPNFRAKVVALVKEHYRDFTPQFASEKLLERHNIAVKPATLRRWMMKAGLWKQRCEIKPSVYSPRQRRERIGELIQVDGSYHRWFEKRGNEACLIVFIDDATSQIMHMRMVEHESSFNYMRCLKWYIEQYGRPLALYSDRHSIFRVNTPGNSSRQSPTQFSRACHELGIGVICASTPQAKGRVERSFRTQQDRLVKEFRLRGISTIEEANWFLEHYRQTHNTKFAKSPLDPEDAHGPQGSFNIDRLLTFTVTRKVFKDLTISFNKIRFILDDTPLARRVIGKRVTVAVYLDGRIEIFHDETTLAYKCFDKLRLIAQPAVVDRKRLGTALQMAKAIREVEPHHFIRNRHIMAGFRDFFPQPTDVKSRTLQNPTKTVRRKFNGRARAPLGRHPIVISDRTLNQEPPED</sequence>
<feature type="domain" description="Integrase catalytic" evidence="1">
    <location>
        <begin position="134"/>
        <end position="319"/>
    </location>
</feature>
<dbReference type="EMBL" id="CP136594">
    <property type="protein sequence ID" value="WOE74033.1"/>
    <property type="molecule type" value="Genomic_DNA"/>
</dbReference>
<gene>
    <name evidence="2" type="ORF">RB602_09180</name>
</gene>
<organism evidence="2 3">
    <name type="scientific">Alterisphingorhabdus coralli</name>
    <dbReference type="NCBI Taxonomy" id="3071408"/>
    <lineage>
        <taxon>Bacteria</taxon>
        <taxon>Pseudomonadati</taxon>
        <taxon>Pseudomonadota</taxon>
        <taxon>Alphaproteobacteria</taxon>
        <taxon>Sphingomonadales</taxon>
        <taxon>Sphingomonadaceae</taxon>
        <taxon>Alterisphingorhabdus (ex Yan et al. 2024)</taxon>
    </lineage>
</organism>
<dbReference type="InterPro" id="IPR009057">
    <property type="entry name" value="Homeodomain-like_sf"/>
</dbReference>
<dbReference type="PROSITE" id="PS50994">
    <property type="entry name" value="INTEGRASE"/>
    <property type="match status" value="1"/>
</dbReference>
<protein>
    <submittedName>
        <fullName evidence="2">ISNCY family transposase</fullName>
    </submittedName>
</protein>
<dbReference type="KEGG" id="acoa:RB602_09180"/>
<evidence type="ECO:0000313" key="3">
    <source>
        <dbReference type="Proteomes" id="UP001302429"/>
    </source>
</evidence>
<dbReference type="RefSeq" id="WP_317080265.1">
    <property type="nucleotide sequence ID" value="NZ_CP136594.1"/>
</dbReference>
<accession>A0AA97F670</accession>
<dbReference type="GO" id="GO:0015074">
    <property type="term" value="P:DNA integration"/>
    <property type="evidence" value="ECO:0007669"/>
    <property type="project" value="InterPro"/>
</dbReference>
<dbReference type="NCBIfam" id="NF033594">
    <property type="entry name" value="transpos_ISNCY_2"/>
    <property type="match status" value="1"/>
</dbReference>
<name>A0AA97F670_9SPHN</name>
<dbReference type="Proteomes" id="UP001302429">
    <property type="component" value="Chromosome"/>
</dbReference>
<dbReference type="Pfam" id="PF13565">
    <property type="entry name" value="HTH_32"/>
    <property type="match status" value="1"/>
</dbReference>
<reference evidence="2 3" key="1">
    <citation type="submission" date="2023-10" db="EMBL/GenBank/DDBJ databases">
        <title>Complete genome sequence of a Sphingomonadaceae bacterium.</title>
        <authorList>
            <person name="Yan C."/>
        </authorList>
    </citation>
    <scope>NUCLEOTIDE SEQUENCE [LARGE SCALE GENOMIC DNA]</scope>
    <source>
        <strain evidence="2 3">SCSIO 66989</strain>
    </source>
</reference>
<dbReference type="Gene3D" id="3.30.420.10">
    <property type="entry name" value="Ribonuclease H-like superfamily/Ribonuclease H"/>
    <property type="match status" value="1"/>
</dbReference>
<dbReference type="SUPFAM" id="SSF53098">
    <property type="entry name" value="Ribonuclease H-like"/>
    <property type="match status" value="1"/>
</dbReference>
<dbReference type="PANTHER" id="PTHR35004:SF7">
    <property type="entry name" value="INTEGRASE PROTEIN"/>
    <property type="match status" value="1"/>
</dbReference>
<proteinExistence type="predicted"/>
<keyword evidence="3" id="KW-1185">Reference proteome</keyword>
<evidence type="ECO:0000259" key="1">
    <source>
        <dbReference type="PROSITE" id="PS50994"/>
    </source>
</evidence>
<dbReference type="GO" id="GO:0003676">
    <property type="term" value="F:nucleic acid binding"/>
    <property type="evidence" value="ECO:0007669"/>
    <property type="project" value="InterPro"/>
</dbReference>
<dbReference type="SUPFAM" id="SSF46689">
    <property type="entry name" value="Homeodomain-like"/>
    <property type="match status" value="1"/>
</dbReference>